<dbReference type="PANTHER" id="PTHR34068:SF2">
    <property type="entry name" value="UPF0145 PROTEIN SCO3412"/>
    <property type="match status" value="1"/>
</dbReference>
<dbReference type="InterPro" id="IPR002765">
    <property type="entry name" value="UPF0145_YbjQ-like"/>
</dbReference>
<comment type="caution">
    <text evidence="2">The sequence shown here is derived from an EMBL/GenBank/DDBJ whole genome shotgun (WGS) entry which is preliminary data.</text>
</comment>
<protein>
    <submittedName>
        <fullName evidence="2">Heavy metal-binding domain-containing protein</fullName>
    </submittedName>
</protein>
<sequence length="126" mass="13454">MAMLVVTMGDLPGYRILAIIGEVVGVTARGQNRFAEGVPTNDNLSAVDERHLIAARREAVERMAAHAHDAGATAVVSMRFTERTISPDWVEICAYGTAVVAAPQRAGIPGRFQALQGRRTPTKAGQ</sequence>
<comment type="similarity">
    <text evidence="1">Belongs to the UPF0145 family.</text>
</comment>
<reference evidence="3" key="1">
    <citation type="journal article" date="2019" name="Int. J. Syst. Evol. Microbiol.">
        <title>The Global Catalogue of Microorganisms (GCM) 10K type strain sequencing project: providing services to taxonomists for standard genome sequencing and annotation.</title>
        <authorList>
            <consortium name="The Broad Institute Genomics Platform"/>
            <consortium name="The Broad Institute Genome Sequencing Center for Infectious Disease"/>
            <person name="Wu L."/>
            <person name="Ma J."/>
        </authorList>
    </citation>
    <scope>NUCLEOTIDE SEQUENCE [LARGE SCALE GENOMIC DNA]</scope>
    <source>
        <strain evidence="3">JCM 18304</strain>
    </source>
</reference>
<name>A0ABP9S6B1_9ACTN</name>
<evidence type="ECO:0000313" key="2">
    <source>
        <dbReference type="EMBL" id="GAA5191408.1"/>
    </source>
</evidence>
<dbReference type="InterPro" id="IPR035439">
    <property type="entry name" value="UPF0145_dom_sf"/>
</dbReference>
<dbReference type="PANTHER" id="PTHR34068">
    <property type="entry name" value="UPF0145 PROTEIN YBJQ"/>
    <property type="match status" value="1"/>
</dbReference>
<accession>A0ABP9S6B1</accession>
<dbReference type="Pfam" id="PF01906">
    <property type="entry name" value="YbjQ_1"/>
    <property type="match status" value="1"/>
</dbReference>
<dbReference type="Gene3D" id="3.30.110.70">
    <property type="entry name" value="Hypothetical protein apc22750. Chain B"/>
    <property type="match status" value="1"/>
</dbReference>
<dbReference type="Proteomes" id="UP001501570">
    <property type="component" value="Unassembled WGS sequence"/>
</dbReference>
<organism evidence="2 3">
    <name type="scientific">Rugosimonospora acidiphila</name>
    <dbReference type="NCBI Taxonomy" id="556531"/>
    <lineage>
        <taxon>Bacteria</taxon>
        <taxon>Bacillati</taxon>
        <taxon>Actinomycetota</taxon>
        <taxon>Actinomycetes</taxon>
        <taxon>Micromonosporales</taxon>
        <taxon>Micromonosporaceae</taxon>
        <taxon>Rugosimonospora</taxon>
    </lineage>
</organism>
<proteinExistence type="inferred from homology"/>
<keyword evidence="3" id="KW-1185">Reference proteome</keyword>
<dbReference type="EMBL" id="BAABJQ010000015">
    <property type="protein sequence ID" value="GAA5191408.1"/>
    <property type="molecule type" value="Genomic_DNA"/>
</dbReference>
<gene>
    <name evidence="2" type="ORF">GCM10023322_48740</name>
</gene>
<evidence type="ECO:0000313" key="3">
    <source>
        <dbReference type="Proteomes" id="UP001501570"/>
    </source>
</evidence>
<dbReference type="SUPFAM" id="SSF117782">
    <property type="entry name" value="YbjQ-like"/>
    <property type="match status" value="1"/>
</dbReference>
<evidence type="ECO:0000256" key="1">
    <source>
        <dbReference type="ARBA" id="ARBA00010751"/>
    </source>
</evidence>